<keyword evidence="7" id="KW-0472">Membrane</keyword>
<dbReference type="EMBL" id="CP000112">
    <property type="protein sequence ID" value="ABB37846.2"/>
    <property type="molecule type" value="Genomic_DNA"/>
</dbReference>
<dbReference type="InterPro" id="IPR026579">
    <property type="entry name" value="FtsQ"/>
</dbReference>
<keyword evidence="6" id="KW-1133">Transmembrane helix</keyword>
<dbReference type="Gene3D" id="3.10.20.310">
    <property type="entry name" value="membrane protein fhac"/>
    <property type="match status" value="1"/>
</dbReference>
<proteinExistence type="predicted"/>
<comment type="subcellular location">
    <subcellularLocation>
        <location evidence="1">Membrane</location>
    </subcellularLocation>
</comment>
<dbReference type="InterPro" id="IPR034746">
    <property type="entry name" value="POTRA"/>
</dbReference>
<evidence type="ECO:0000256" key="8">
    <source>
        <dbReference type="ARBA" id="ARBA00023306"/>
    </source>
</evidence>
<organism evidence="10 11">
    <name type="scientific">Oleidesulfovibrio alaskensis (strain ATCC BAA-1058 / DSM 17464 / G20)</name>
    <name type="common">Desulfovibrio alaskensis</name>
    <dbReference type="NCBI Taxonomy" id="207559"/>
    <lineage>
        <taxon>Bacteria</taxon>
        <taxon>Pseudomonadati</taxon>
        <taxon>Thermodesulfobacteriota</taxon>
        <taxon>Desulfovibrionia</taxon>
        <taxon>Desulfovibrionales</taxon>
        <taxon>Desulfovibrionaceae</taxon>
        <taxon>Oleidesulfovibrio</taxon>
    </lineage>
</organism>
<keyword evidence="8" id="KW-0131">Cell cycle</keyword>
<dbReference type="GO" id="GO:0016020">
    <property type="term" value="C:membrane"/>
    <property type="evidence" value="ECO:0007669"/>
    <property type="project" value="UniProtKB-SubCell"/>
</dbReference>
<dbReference type="InterPro" id="IPR013685">
    <property type="entry name" value="POTRA_FtsQ_type"/>
</dbReference>
<evidence type="ECO:0000313" key="10">
    <source>
        <dbReference type="EMBL" id="ABB37846.2"/>
    </source>
</evidence>
<dbReference type="Pfam" id="PF03799">
    <property type="entry name" value="FtsQ_DivIB_C"/>
    <property type="match status" value="1"/>
</dbReference>
<dbReference type="PANTHER" id="PTHR35851:SF1">
    <property type="entry name" value="CELL DIVISION PROTEIN FTSQ"/>
    <property type="match status" value="1"/>
</dbReference>
<dbReference type="STRING" id="207559.Dde_1045"/>
<dbReference type="InterPro" id="IPR005548">
    <property type="entry name" value="Cell_div_FtsQ/DivIB_C"/>
</dbReference>
<name>Q313Q0_OLEA2</name>
<keyword evidence="5" id="KW-0812">Transmembrane</keyword>
<accession>Q313Q0</accession>
<keyword evidence="11" id="KW-1185">Reference proteome</keyword>
<evidence type="ECO:0000313" key="11">
    <source>
        <dbReference type="Proteomes" id="UP000002710"/>
    </source>
</evidence>
<dbReference type="KEGG" id="dde:Dde_1045"/>
<evidence type="ECO:0000256" key="2">
    <source>
        <dbReference type="ARBA" id="ARBA00022475"/>
    </source>
</evidence>
<evidence type="ECO:0000256" key="6">
    <source>
        <dbReference type="ARBA" id="ARBA00022989"/>
    </source>
</evidence>
<evidence type="ECO:0000256" key="3">
    <source>
        <dbReference type="ARBA" id="ARBA00022519"/>
    </source>
</evidence>
<keyword evidence="3" id="KW-0997">Cell inner membrane</keyword>
<gene>
    <name evidence="10" type="ordered locus">Dde_1045</name>
</gene>
<sequence>MLSDDTVISISEIGPGTNLLSANIEKVEQRLLENNWVKNVSVKRLLPDRIHIRIEERVPRFWVQKGGVLCYADSEGRIIAPVGSEKFVSLPLLQIDSEAAELVGYMPQVIRAVGASALPLQVDDASRIHLTAGRSVELYMEDKNLRLVFGLDDMDADLRRLSLVFADLGRRGELEGMRDMRAEGPNVWVRRHAAAR</sequence>
<dbReference type="GO" id="GO:0090529">
    <property type="term" value="P:cell septum assembly"/>
    <property type="evidence" value="ECO:0007669"/>
    <property type="project" value="InterPro"/>
</dbReference>
<feature type="domain" description="POTRA" evidence="9">
    <location>
        <begin position="1"/>
        <end position="57"/>
    </location>
</feature>
<evidence type="ECO:0000259" key="9">
    <source>
        <dbReference type="PROSITE" id="PS51779"/>
    </source>
</evidence>
<dbReference type="PANTHER" id="PTHR35851">
    <property type="entry name" value="CELL DIVISION PROTEIN FTSQ"/>
    <property type="match status" value="1"/>
</dbReference>
<evidence type="ECO:0000256" key="7">
    <source>
        <dbReference type="ARBA" id="ARBA00023136"/>
    </source>
</evidence>
<keyword evidence="4" id="KW-0132">Cell division</keyword>
<reference evidence="10 11" key="1">
    <citation type="journal article" date="2011" name="J. Bacteriol.">
        <title>Complete genome sequence and updated annotation of Desulfovibrio alaskensis G20.</title>
        <authorList>
            <person name="Hauser L.J."/>
            <person name="Land M.L."/>
            <person name="Brown S.D."/>
            <person name="Larimer F."/>
            <person name="Keller K.L."/>
            <person name="Rapp-Giles B.J."/>
            <person name="Price M.N."/>
            <person name="Lin M."/>
            <person name="Bruce D.C."/>
            <person name="Detter J.C."/>
            <person name="Tapia R."/>
            <person name="Han C.S."/>
            <person name="Goodwin L.A."/>
            <person name="Cheng J.F."/>
            <person name="Pitluck S."/>
            <person name="Copeland A."/>
            <person name="Lucas S."/>
            <person name="Nolan M."/>
            <person name="Lapidus A.L."/>
            <person name="Palumbo A.V."/>
            <person name="Wall J.D."/>
        </authorList>
    </citation>
    <scope>NUCLEOTIDE SEQUENCE [LARGE SCALE GENOMIC DNA]</scope>
    <source>
        <strain evidence="11">ATCC BAA 1058 / DSM 17464 / G20</strain>
    </source>
</reference>
<dbReference type="AlphaFoldDB" id="Q313Q0"/>
<protein>
    <submittedName>
        <fullName evidence="10">Polypeptide-transport-associated domain protein FtsQ-type</fullName>
    </submittedName>
</protein>
<keyword evidence="2" id="KW-1003">Cell membrane</keyword>
<evidence type="ECO:0000256" key="4">
    <source>
        <dbReference type="ARBA" id="ARBA00022618"/>
    </source>
</evidence>
<dbReference type="Pfam" id="PF08478">
    <property type="entry name" value="POTRA_1"/>
    <property type="match status" value="1"/>
</dbReference>
<dbReference type="HOGENOM" id="CLU_047677_3_1_7"/>
<evidence type="ECO:0000256" key="5">
    <source>
        <dbReference type="ARBA" id="ARBA00022692"/>
    </source>
</evidence>
<dbReference type="PROSITE" id="PS51779">
    <property type="entry name" value="POTRA"/>
    <property type="match status" value="1"/>
</dbReference>
<dbReference type="eggNOG" id="COG1589">
    <property type="taxonomic scope" value="Bacteria"/>
</dbReference>
<dbReference type="Proteomes" id="UP000002710">
    <property type="component" value="Chromosome"/>
</dbReference>
<evidence type="ECO:0000256" key="1">
    <source>
        <dbReference type="ARBA" id="ARBA00004370"/>
    </source>
</evidence>